<dbReference type="PANTHER" id="PTHR43693:SF1">
    <property type="entry name" value="PROTEIN PHOSPHATASE CHEZ"/>
    <property type="match status" value="1"/>
</dbReference>
<dbReference type="Gene3D" id="3.40.1550.10">
    <property type="entry name" value="CheC-like"/>
    <property type="match status" value="1"/>
</dbReference>
<dbReference type="AlphaFoldDB" id="A0A7G9YM18"/>
<proteinExistence type="predicted"/>
<accession>A0A7G9YM18</accession>
<feature type="domain" description="CheC-like protein" evidence="3">
    <location>
        <begin position="107"/>
        <end position="143"/>
    </location>
</feature>
<reference evidence="4" key="1">
    <citation type="submission" date="2020-06" db="EMBL/GenBank/DDBJ databases">
        <title>Unique genomic features of the anaerobic methanotrophic archaea.</title>
        <authorList>
            <person name="Chadwick G.L."/>
            <person name="Skennerton C.T."/>
            <person name="Laso-Perez R."/>
            <person name="Leu A.O."/>
            <person name="Speth D.R."/>
            <person name="Yu H."/>
            <person name="Morgan-Lang C."/>
            <person name="Hatzenpichler R."/>
            <person name="Goudeau D."/>
            <person name="Malmstrom R."/>
            <person name="Brazelton W.J."/>
            <person name="Woyke T."/>
            <person name="Hallam S.J."/>
            <person name="Tyson G.W."/>
            <person name="Wegener G."/>
            <person name="Boetius A."/>
            <person name="Orphan V."/>
        </authorList>
    </citation>
    <scope>NUCLEOTIDE SEQUENCE</scope>
</reference>
<dbReference type="SUPFAM" id="SSF103039">
    <property type="entry name" value="CheC-like"/>
    <property type="match status" value="1"/>
</dbReference>
<gene>
    <name evidence="4" type="ORF">FFEDGKNF_00007</name>
</gene>
<sequence>MIGMETLRELKRLGDQSAEMAVESLAEMTAMEVVMEVSAVNLTEVEQIPAMIGITEDAIIGLFVRFTGELPGSVLTLISIPSAQKLADIMLAGMGDEPAEGEVLSEMQQSAVEEIGNIITSSFIDVWANAFTTALTQTPPAFVCDYVPSVIDAALARASEKGDFAVVFNSAIHITDQDIDCHILVLPDPDKMQMMFDSME</sequence>
<keyword evidence="2" id="KW-0378">Hydrolase</keyword>
<dbReference type="EMBL" id="MT631370">
    <property type="protein sequence ID" value="QNO49052.1"/>
    <property type="molecule type" value="Genomic_DNA"/>
</dbReference>
<dbReference type="InterPro" id="IPR028976">
    <property type="entry name" value="CheC-like_sf"/>
</dbReference>
<evidence type="ECO:0000313" key="4">
    <source>
        <dbReference type="EMBL" id="QNO49052.1"/>
    </source>
</evidence>
<protein>
    <recommendedName>
        <fullName evidence="3">CheC-like protein domain-containing protein</fullName>
    </recommendedName>
</protein>
<dbReference type="GO" id="GO:0016787">
    <property type="term" value="F:hydrolase activity"/>
    <property type="evidence" value="ECO:0007669"/>
    <property type="project" value="UniProtKB-KW"/>
</dbReference>
<keyword evidence="1" id="KW-0145">Chemotaxis</keyword>
<dbReference type="InterPro" id="IPR007597">
    <property type="entry name" value="CheC"/>
</dbReference>
<dbReference type="CDD" id="cd17911">
    <property type="entry name" value="CheC_ClassIII"/>
    <property type="match status" value="1"/>
</dbReference>
<evidence type="ECO:0000259" key="3">
    <source>
        <dbReference type="Pfam" id="PF04509"/>
    </source>
</evidence>
<organism evidence="4">
    <name type="scientific">Candidatus Methanogaster sp. ANME-2c ERB4</name>
    <dbReference type="NCBI Taxonomy" id="2759911"/>
    <lineage>
        <taxon>Archaea</taxon>
        <taxon>Methanobacteriati</taxon>
        <taxon>Methanobacteriota</taxon>
        <taxon>Stenosarchaea group</taxon>
        <taxon>Methanomicrobia</taxon>
        <taxon>Methanosarcinales</taxon>
        <taxon>ANME-2 cluster</taxon>
        <taxon>Candidatus Methanogasteraceae</taxon>
        <taxon>Candidatus Methanogaster</taxon>
    </lineage>
</organism>
<name>A0A7G9YM18_9EURY</name>
<dbReference type="PANTHER" id="PTHR43693">
    <property type="entry name" value="PROTEIN PHOSPHATASE CHEZ"/>
    <property type="match status" value="1"/>
</dbReference>
<dbReference type="InterPro" id="IPR050992">
    <property type="entry name" value="CheZ_family_phosphatases"/>
</dbReference>
<evidence type="ECO:0000256" key="2">
    <source>
        <dbReference type="ARBA" id="ARBA00022801"/>
    </source>
</evidence>
<dbReference type="GO" id="GO:0006935">
    <property type="term" value="P:chemotaxis"/>
    <property type="evidence" value="ECO:0007669"/>
    <property type="project" value="UniProtKB-KW"/>
</dbReference>
<evidence type="ECO:0000256" key="1">
    <source>
        <dbReference type="ARBA" id="ARBA00022500"/>
    </source>
</evidence>
<dbReference type="Pfam" id="PF04509">
    <property type="entry name" value="CheC"/>
    <property type="match status" value="1"/>
</dbReference>